<dbReference type="SUPFAM" id="SSF103107">
    <property type="entry name" value="Hypothetical protein c14orf129, hspc210"/>
    <property type="match status" value="1"/>
</dbReference>
<dbReference type="Proteomes" id="UP001177023">
    <property type="component" value="Unassembled WGS sequence"/>
</dbReference>
<evidence type="ECO:0000313" key="4">
    <source>
        <dbReference type="Proteomes" id="UP001177023"/>
    </source>
</evidence>
<organism evidence="3 4">
    <name type="scientific">Mesorhabditis spiculigera</name>
    <dbReference type="NCBI Taxonomy" id="96644"/>
    <lineage>
        <taxon>Eukaryota</taxon>
        <taxon>Metazoa</taxon>
        <taxon>Ecdysozoa</taxon>
        <taxon>Nematoda</taxon>
        <taxon>Chromadorea</taxon>
        <taxon>Rhabditida</taxon>
        <taxon>Rhabditina</taxon>
        <taxon>Rhabditomorpha</taxon>
        <taxon>Rhabditoidea</taxon>
        <taxon>Rhabditidae</taxon>
        <taxon>Mesorhabditinae</taxon>
        <taxon>Mesorhabditis</taxon>
    </lineage>
</organism>
<sequence length="251" mass="27545">MATPPHTPEETSPGERCGCTSVPLVGSLVANTLADSLGVSPLYKQQDSARWNSAAQVYKSSRCVSPTSGTAQFDFDGVDPTEIPLGRPKHLAASLRQTSQSNVKTPLNLEEIGEMNRRRHDEVGGSMQEEGIGALELEAIAAVHELALEVEAISVSEILPRTSDLIFVNVKTHEGHVYCLELTMKGWRVASEHSDCMNGDYTKVELHTVYYRNARELLNTVSPNHITRFNESLAEKLMLLQNTESQEIAAN</sequence>
<dbReference type="GO" id="GO:0019207">
    <property type="term" value="F:kinase regulator activity"/>
    <property type="evidence" value="ECO:0007669"/>
    <property type="project" value="TreeGrafter"/>
</dbReference>
<dbReference type="PANTHER" id="PTHR12490">
    <property type="entry name" value="GSK3B-INTERACTING PROTEIN"/>
    <property type="match status" value="1"/>
</dbReference>
<feature type="non-terminal residue" evidence="3">
    <location>
        <position position="251"/>
    </location>
</feature>
<dbReference type="GO" id="GO:0060828">
    <property type="term" value="P:regulation of canonical Wnt signaling pathway"/>
    <property type="evidence" value="ECO:0007669"/>
    <property type="project" value="InterPro"/>
</dbReference>
<dbReference type="InterPro" id="IPR037395">
    <property type="entry name" value="GSKIP"/>
</dbReference>
<dbReference type="AlphaFoldDB" id="A0AA36CUA1"/>
<proteinExistence type="inferred from homology"/>
<evidence type="ECO:0000259" key="2">
    <source>
        <dbReference type="Pfam" id="PF05303"/>
    </source>
</evidence>
<dbReference type="Gene3D" id="3.30.2280.10">
    <property type="entry name" value="Hypothetical protein (hspc210)"/>
    <property type="match status" value="1"/>
</dbReference>
<dbReference type="InterPro" id="IPR007967">
    <property type="entry name" value="GSKIP_dom"/>
</dbReference>
<gene>
    <name evidence="3" type="ORF">MSPICULIGERA_LOCUS12871</name>
</gene>
<dbReference type="Pfam" id="PF05303">
    <property type="entry name" value="GSKIP_dom"/>
    <property type="match status" value="1"/>
</dbReference>
<reference evidence="3" key="1">
    <citation type="submission" date="2023-06" db="EMBL/GenBank/DDBJ databases">
        <authorList>
            <person name="Delattre M."/>
        </authorList>
    </citation>
    <scope>NUCLEOTIDE SEQUENCE</scope>
    <source>
        <strain evidence="3">AF72</strain>
    </source>
</reference>
<keyword evidence="4" id="KW-1185">Reference proteome</keyword>
<comment type="similarity">
    <text evidence="1">Belongs to the GSKIP family.</text>
</comment>
<accession>A0AA36CUA1</accession>
<dbReference type="PANTHER" id="PTHR12490:SF4">
    <property type="entry name" value="GSK3B-INTERACTING PROTEIN"/>
    <property type="match status" value="1"/>
</dbReference>
<dbReference type="GO" id="GO:0051018">
    <property type="term" value="F:protein kinase A binding"/>
    <property type="evidence" value="ECO:0007669"/>
    <property type="project" value="TreeGrafter"/>
</dbReference>
<evidence type="ECO:0000256" key="1">
    <source>
        <dbReference type="ARBA" id="ARBA00009571"/>
    </source>
</evidence>
<name>A0AA36CUA1_9BILA</name>
<dbReference type="EMBL" id="CATQJA010002631">
    <property type="protein sequence ID" value="CAJ0574539.1"/>
    <property type="molecule type" value="Genomic_DNA"/>
</dbReference>
<dbReference type="InterPro" id="IPR023231">
    <property type="entry name" value="GSKIP_dom_sf"/>
</dbReference>
<protein>
    <recommendedName>
        <fullName evidence="2">GSKIP domain-containing protein</fullName>
    </recommendedName>
</protein>
<feature type="domain" description="GSKIP" evidence="2">
    <location>
        <begin position="136"/>
        <end position="238"/>
    </location>
</feature>
<evidence type="ECO:0000313" key="3">
    <source>
        <dbReference type="EMBL" id="CAJ0574539.1"/>
    </source>
</evidence>
<dbReference type="GO" id="GO:0005737">
    <property type="term" value="C:cytoplasm"/>
    <property type="evidence" value="ECO:0007669"/>
    <property type="project" value="TreeGrafter"/>
</dbReference>
<comment type="caution">
    <text evidence="3">The sequence shown here is derived from an EMBL/GenBank/DDBJ whole genome shotgun (WGS) entry which is preliminary data.</text>
</comment>